<evidence type="ECO:0000256" key="3">
    <source>
        <dbReference type="ARBA" id="ARBA00022679"/>
    </source>
</evidence>
<dbReference type="InterPro" id="IPR000014">
    <property type="entry name" value="PAS"/>
</dbReference>
<dbReference type="GO" id="GO:0005524">
    <property type="term" value="F:ATP binding"/>
    <property type="evidence" value="ECO:0007669"/>
    <property type="project" value="UniProtKB-KW"/>
</dbReference>
<dbReference type="OrthoDB" id="327291at2157"/>
<reference evidence="10 11" key="1">
    <citation type="submission" date="2018-10" db="EMBL/GenBank/DDBJ databases">
        <title>Natronolimnobius sp. XQ-INN 246 isolated from Inner Mongolia Autonomous Region of China.</title>
        <authorList>
            <person name="Xue Q."/>
        </authorList>
    </citation>
    <scope>NUCLEOTIDE SEQUENCE [LARGE SCALE GENOMIC DNA]</scope>
    <source>
        <strain evidence="10 11">XQ-INN 246</strain>
    </source>
</reference>
<proteinExistence type="predicted"/>
<dbReference type="PROSITE" id="PS50109">
    <property type="entry name" value="HIS_KIN"/>
    <property type="match status" value="1"/>
</dbReference>
<keyword evidence="6" id="KW-0067">ATP-binding</keyword>
<feature type="transmembrane region" description="Helical" evidence="8">
    <location>
        <begin position="146"/>
        <end position="169"/>
    </location>
</feature>
<organism evidence="10 11">
    <name type="scientific">Salinadaptatus halalkaliphilus</name>
    <dbReference type="NCBI Taxonomy" id="2419781"/>
    <lineage>
        <taxon>Archaea</taxon>
        <taxon>Methanobacteriati</taxon>
        <taxon>Methanobacteriota</taxon>
        <taxon>Stenosarchaea group</taxon>
        <taxon>Halobacteria</taxon>
        <taxon>Halobacteriales</taxon>
        <taxon>Natrialbaceae</taxon>
        <taxon>Salinadaptatus</taxon>
    </lineage>
</organism>
<keyword evidence="8" id="KW-0472">Membrane</keyword>
<dbReference type="EC" id="2.7.13.3" evidence="2"/>
<keyword evidence="11" id="KW-1185">Reference proteome</keyword>
<keyword evidence="4" id="KW-0547">Nucleotide-binding</keyword>
<feature type="transmembrane region" description="Helical" evidence="8">
    <location>
        <begin position="103"/>
        <end position="126"/>
    </location>
</feature>
<dbReference type="EMBL" id="RBZW01000016">
    <property type="protein sequence ID" value="THE65756.1"/>
    <property type="molecule type" value="Genomic_DNA"/>
</dbReference>
<evidence type="ECO:0000256" key="1">
    <source>
        <dbReference type="ARBA" id="ARBA00000085"/>
    </source>
</evidence>
<comment type="caution">
    <text evidence="10">The sequence shown here is derived from an EMBL/GenBank/DDBJ whole genome shotgun (WGS) entry which is preliminary data.</text>
</comment>
<sequence length="578" mass="61361">MIETAVAIAVGAVGLAGAGLYWTAALGATRPDRPGRAAFVLVAGLLATAAVGAVGGHLVGLEVTDARWHLLVRVPVYLAIGPWLVFVFQFTGRGTHLTGWRTVALMSPIALFTVSLTGQTLYTWLATELLETPGTLVAGTPVASRLTVVVISLGLVVYALAFTGLVALLQTSYTSPQCRPGVAGVLCGAMFGPLLPSFVAWSASHAAGSMAIVGTYAVGFCLSAGCLWLALTRFGVFDSSAVAAGTVARRTLPAELDDLIVVVDDRERIVDYNAATRETLDLAPAAAIGTPLEDVCDSPTDDLTRDGIVTLETADGPRRFDLQTSELGDGQQWLGRVLSFRDVTRRELREQRIRILNRVLRHNLRNKLSIVRGNAERVPMTDEPAAVADEIQAASDELLALGEKARAIESVLSSQQSYTGSTNVAPIVEAAVEDARGANDVEIEYSIETTLALEASGRALEYLVTELIENAIEHVDGETPRLEVTIGGTDRRGRLSVADNGPGIPEDERTAIQEGEESALVHGSGLGLWGVRWVVTLLGGEMQFVENEPRGTVVRIDLPRVDTSPSQPSQAAEAVQSR</sequence>
<accession>A0A4S3TNJ6</accession>
<dbReference type="CDD" id="cd00130">
    <property type="entry name" value="PAS"/>
    <property type="match status" value="1"/>
</dbReference>
<keyword evidence="8" id="KW-1133">Transmembrane helix</keyword>
<keyword evidence="3" id="KW-0808">Transferase</keyword>
<dbReference type="PANTHER" id="PTHR44936:SF10">
    <property type="entry name" value="SENSOR PROTEIN RSTB"/>
    <property type="match status" value="1"/>
</dbReference>
<feature type="domain" description="Histidine kinase" evidence="9">
    <location>
        <begin position="359"/>
        <end position="562"/>
    </location>
</feature>
<dbReference type="PRINTS" id="PR00344">
    <property type="entry name" value="BCTRLSENSOR"/>
</dbReference>
<evidence type="ECO:0000256" key="6">
    <source>
        <dbReference type="ARBA" id="ARBA00022840"/>
    </source>
</evidence>
<evidence type="ECO:0000313" key="10">
    <source>
        <dbReference type="EMBL" id="THE65756.1"/>
    </source>
</evidence>
<dbReference type="RefSeq" id="WP_141463829.1">
    <property type="nucleotide sequence ID" value="NZ_RBZW01000016.1"/>
</dbReference>
<dbReference type="InterPro" id="IPR031621">
    <property type="entry name" value="HisKA_7TM"/>
</dbReference>
<dbReference type="AlphaFoldDB" id="A0A4S3TNJ6"/>
<feature type="transmembrane region" description="Helical" evidence="8">
    <location>
        <begin position="38"/>
        <end position="58"/>
    </location>
</feature>
<evidence type="ECO:0000256" key="4">
    <source>
        <dbReference type="ARBA" id="ARBA00022741"/>
    </source>
</evidence>
<dbReference type="Pfam" id="PF02518">
    <property type="entry name" value="HATPase_c"/>
    <property type="match status" value="1"/>
</dbReference>
<evidence type="ECO:0000256" key="5">
    <source>
        <dbReference type="ARBA" id="ARBA00022777"/>
    </source>
</evidence>
<gene>
    <name evidence="10" type="ORF">D8Y22_06205</name>
</gene>
<comment type="catalytic activity">
    <reaction evidence="1">
        <text>ATP + protein L-histidine = ADP + protein N-phospho-L-histidine.</text>
        <dbReference type="EC" id="2.7.13.3"/>
    </reaction>
</comment>
<dbReference type="InterPro" id="IPR004358">
    <property type="entry name" value="Sig_transdc_His_kin-like_C"/>
</dbReference>
<evidence type="ECO:0000256" key="7">
    <source>
        <dbReference type="SAM" id="MobiDB-lite"/>
    </source>
</evidence>
<dbReference type="Gene3D" id="3.30.565.10">
    <property type="entry name" value="Histidine kinase-like ATPase, C-terminal domain"/>
    <property type="match status" value="1"/>
</dbReference>
<dbReference type="InterPro" id="IPR035965">
    <property type="entry name" value="PAS-like_dom_sf"/>
</dbReference>
<dbReference type="GO" id="GO:0004673">
    <property type="term" value="F:protein histidine kinase activity"/>
    <property type="evidence" value="ECO:0007669"/>
    <property type="project" value="UniProtKB-EC"/>
</dbReference>
<feature type="transmembrane region" description="Helical" evidence="8">
    <location>
        <begin position="70"/>
        <end position="91"/>
    </location>
</feature>
<keyword evidence="5" id="KW-0418">Kinase</keyword>
<dbReference type="SUPFAM" id="SSF55874">
    <property type="entry name" value="ATPase domain of HSP90 chaperone/DNA topoisomerase II/histidine kinase"/>
    <property type="match status" value="1"/>
</dbReference>
<dbReference type="InterPro" id="IPR050980">
    <property type="entry name" value="2C_sensor_his_kinase"/>
</dbReference>
<dbReference type="Pfam" id="PF16927">
    <property type="entry name" value="HisKA_7TM"/>
    <property type="match status" value="1"/>
</dbReference>
<feature type="transmembrane region" description="Helical" evidence="8">
    <location>
        <begin position="207"/>
        <end position="231"/>
    </location>
</feature>
<feature type="compositionally biased region" description="Polar residues" evidence="7">
    <location>
        <begin position="563"/>
        <end position="578"/>
    </location>
</feature>
<dbReference type="Proteomes" id="UP000318864">
    <property type="component" value="Unassembled WGS sequence"/>
</dbReference>
<dbReference type="InterPro" id="IPR005467">
    <property type="entry name" value="His_kinase_dom"/>
</dbReference>
<feature type="transmembrane region" description="Helical" evidence="8">
    <location>
        <begin position="6"/>
        <end position="26"/>
    </location>
</feature>
<evidence type="ECO:0000313" key="11">
    <source>
        <dbReference type="Proteomes" id="UP000318864"/>
    </source>
</evidence>
<evidence type="ECO:0000259" key="9">
    <source>
        <dbReference type="PROSITE" id="PS50109"/>
    </source>
</evidence>
<feature type="transmembrane region" description="Helical" evidence="8">
    <location>
        <begin position="181"/>
        <end position="201"/>
    </location>
</feature>
<dbReference type="InterPro" id="IPR036890">
    <property type="entry name" value="HATPase_C_sf"/>
</dbReference>
<dbReference type="SUPFAM" id="SSF55785">
    <property type="entry name" value="PYP-like sensor domain (PAS domain)"/>
    <property type="match status" value="1"/>
</dbReference>
<keyword evidence="8" id="KW-0812">Transmembrane</keyword>
<feature type="region of interest" description="Disordered" evidence="7">
    <location>
        <begin position="559"/>
        <end position="578"/>
    </location>
</feature>
<name>A0A4S3TNJ6_9EURY</name>
<protein>
    <recommendedName>
        <fullName evidence="2">histidine kinase</fullName>
        <ecNumber evidence="2">2.7.13.3</ecNumber>
    </recommendedName>
</protein>
<dbReference type="InterPro" id="IPR003594">
    <property type="entry name" value="HATPase_dom"/>
</dbReference>
<dbReference type="Gene3D" id="3.30.450.20">
    <property type="entry name" value="PAS domain"/>
    <property type="match status" value="1"/>
</dbReference>
<evidence type="ECO:0000256" key="2">
    <source>
        <dbReference type="ARBA" id="ARBA00012438"/>
    </source>
</evidence>
<evidence type="ECO:0000256" key="8">
    <source>
        <dbReference type="SAM" id="Phobius"/>
    </source>
</evidence>
<dbReference type="SMART" id="SM00387">
    <property type="entry name" value="HATPase_c"/>
    <property type="match status" value="1"/>
</dbReference>
<dbReference type="CDD" id="cd00075">
    <property type="entry name" value="HATPase"/>
    <property type="match status" value="1"/>
</dbReference>
<dbReference type="PANTHER" id="PTHR44936">
    <property type="entry name" value="SENSOR PROTEIN CREC"/>
    <property type="match status" value="1"/>
</dbReference>